<keyword evidence="4" id="KW-1185">Reference proteome</keyword>
<name>A0A4S4NAW4_9BACT</name>
<dbReference type="OrthoDB" id="1120747at2"/>
<evidence type="ECO:0000313" key="3">
    <source>
        <dbReference type="EMBL" id="THH36504.1"/>
    </source>
</evidence>
<dbReference type="Proteomes" id="UP000308528">
    <property type="component" value="Unassembled WGS sequence"/>
</dbReference>
<evidence type="ECO:0000256" key="2">
    <source>
        <dbReference type="SAM" id="Phobius"/>
    </source>
</evidence>
<dbReference type="EMBL" id="SRSF01000008">
    <property type="protein sequence ID" value="THH36504.1"/>
    <property type="molecule type" value="Genomic_DNA"/>
</dbReference>
<gene>
    <name evidence="3" type="ORF">E4021_14655</name>
</gene>
<keyword evidence="2" id="KW-0812">Transmembrane</keyword>
<feature type="transmembrane region" description="Helical" evidence="2">
    <location>
        <begin position="85"/>
        <end position="105"/>
    </location>
</feature>
<keyword evidence="2" id="KW-0472">Membrane</keyword>
<dbReference type="AlphaFoldDB" id="A0A4S4NAW4"/>
<comment type="caution">
    <text evidence="3">The sequence shown here is derived from an EMBL/GenBank/DDBJ whole genome shotgun (WGS) entry which is preliminary data.</text>
</comment>
<reference evidence="3 4" key="1">
    <citation type="submission" date="2019-04" db="EMBL/GenBank/DDBJ databases">
        <title>Lewinella litorea sp. nov., isolated from a marine sand.</title>
        <authorList>
            <person name="Yoon J.-H."/>
        </authorList>
    </citation>
    <scope>NUCLEOTIDE SEQUENCE [LARGE SCALE GENOMIC DNA]</scope>
    <source>
        <strain evidence="3 4">HSMS-39</strain>
    </source>
</reference>
<accession>A0A4S4NAW4</accession>
<evidence type="ECO:0000256" key="1">
    <source>
        <dbReference type="SAM" id="MobiDB-lite"/>
    </source>
</evidence>
<sequence>MNHDQLQQFIRDHRDEFDGETPPAGLWDRIHAALSDDGREGQDPLSEFIVKNRDAFDNATPPPRIERQLFAPAPAARKPLRSRRFLNYVMAVAATLLLLMVAYTVGTRAGFRAGQEQQVAEQLEAMNPELAEAERFYRQRIASEFTKVSQLNDDPQLRRDLEQIDEATEELRLELLRVPISQRHVLVNQLIATYRTKLDILLRIQQHFPNPNAPVTPASDPNIPSHES</sequence>
<evidence type="ECO:0000313" key="4">
    <source>
        <dbReference type="Proteomes" id="UP000308528"/>
    </source>
</evidence>
<organism evidence="3 4">
    <name type="scientific">Neolewinella litorea</name>
    <dbReference type="NCBI Taxonomy" id="2562452"/>
    <lineage>
        <taxon>Bacteria</taxon>
        <taxon>Pseudomonadati</taxon>
        <taxon>Bacteroidota</taxon>
        <taxon>Saprospiria</taxon>
        <taxon>Saprospirales</taxon>
        <taxon>Lewinellaceae</taxon>
        <taxon>Neolewinella</taxon>
    </lineage>
</organism>
<dbReference type="RefSeq" id="WP_136460124.1">
    <property type="nucleotide sequence ID" value="NZ_SRSF01000008.1"/>
</dbReference>
<proteinExistence type="predicted"/>
<protein>
    <submittedName>
        <fullName evidence="3">Anti-sigma factor</fullName>
    </submittedName>
</protein>
<feature type="region of interest" description="Disordered" evidence="1">
    <location>
        <begin position="209"/>
        <end position="228"/>
    </location>
</feature>
<keyword evidence="2" id="KW-1133">Transmembrane helix</keyword>